<dbReference type="Proteomes" id="UP000789525">
    <property type="component" value="Unassembled WGS sequence"/>
</dbReference>
<organism evidence="1 2">
    <name type="scientific">Acaulospora colombiana</name>
    <dbReference type="NCBI Taxonomy" id="27376"/>
    <lineage>
        <taxon>Eukaryota</taxon>
        <taxon>Fungi</taxon>
        <taxon>Fungi incertae sedis</taxon>
        <taxon>Mucoromycota</taxon>
        <taxon>Glomeromycotina</taxon>
        <taxon>Glomeromycetes</taxon>
        <taxon>Diversisporales</taxon>
        <taxon>Acaulosporaceae</taxon>
        <taxon>Acaulospora</taxon>
    </lineage>
</organism>
<reference evidence="1" key="1">
    <citation type="submission" date="2021-06" db="EMBL/GenBank/DDBJ databases">
        <authorList>
            <person name="Kallberg Y."/>
            <person name="Tangrot J."/>
            <person name="Rosling A."/>
        </authorList>
    </citation>
    <scope>NUCLEOTIDE SEQUENCE</scope>
    <source>
        <strain evidence="1">CL356</strain>
    </source>
</reference>
<protein>
    <submittedName>
        <fullName evidence="1">16851_t:CDS:1</fullName>
    </submittedName>
</protein>
<keyword evidence="2" id="KW-1185">Reference proteome</keyword>
<dbReference type="EMBL" id="CAJVPT010032611">
    <property type="protein sequence ID" value="CAG8702029.1"/>
    <property type="molecule type" value="Genomic_DNA"/>
</dbReference>
<evidence type="ECO:0000313" key="2">
    <source>
        <dbReference type="Proteomes" id="UP000789525"/>
    </source>
</evidence>
<comment type="caution">
    <text evidence="1">The sequence shown here is derived from an EMBL/GenBank/DDBJ whole genome shotgun (WGS) entry which is preliminary data.</text>
</comment>
<feature type="non-terminal residue" evidence="1">
    <location>
        <position position="1"/>
    </location>
</feature>
<accession>A0ACA9PE06</accession>
<name>A0ACA9PE06_9GLOM</name>
<evidence type="ECO:0000313" key="1">
    <source>
        <dbReference type="EMBL" id="CAG8702029.1"/>
    </source>
</evidence>
<gene>
    <name evidence="1" type="ORF">ACOLOM_LOCUS10289</name>
</gene>
<proteinExistence type="predicted"/>
<sequence>ASEDDRIRKGGGDGHSHSGDSVDAVVAVSNPEGSAGTRAVNQTSYGQSPESRAVSFTWDHLSEADGNENDTRPLQRPEAVSDLTGLVKSLEKFAAYEGTHSNIFKGKWGEKLVAIKVLRGSRLNETTSRDFGKYGALISPVRIWPSESWNPSIHLIHSGVKAGMPDNILHEPRERHHIDSSSAIQYLHSQDPPLIHGDLKPANVLVDATGRAQVCDFGLARLLSEESMGMTTTSAHTGTMRYLAYELVVADETPYANRRNPAQIYRDMSQNIPPSREIPLDGPPSVEIQSLWDILNSCWATDPGARPSAEEVRVLVITNGSGFITALGSDFVLAKE</sequence>